<evidence type="ECO:0000313" key="1">
    <source>
        <dbReference type="EMBL" id="EON93381.1"/>
    </source>
</evidence>
<dbReference type="RefSeq" id="WP_012137015.1">
    <property type="nucleotide sequence ID" value="NZ_KE007306.1"/>
</dbReference>
<name>R8B489_9GAMM</name>
<dbReference type="EMBL" id="ASAD01000007">
    <property type="protein sequence ID" value="EON93381.1"/>
    <property type="molecule type" value="Genomic_DNA"/>
</dbReference>
<dbReference type="Proteomes" id="UP000016540">
    <property type="component" value="Unassembled WGS sequence"/>
</dbReference>
<accession>R8B489</accession>
<dbReference type="eggNOG" id="ENOG5032N7Q">
    <property type="taxonomic scope" value="Bacteria"/>
</dbReference>
<protein>
    <recommendedName>
        <fullName evidence="3">Alginate export domain-containing protein</fullName>
    </recommendedName>
</protein>
<comment type="caution">
    <text evidence="1">The sequence shown here is derived from an EMBL/GenBank/DDBJ whole genome shotgun (WGS) entry which is preliminary data.</text>
</comment>
<dbReference type="OrthoDB" id="6189192at2"/>
<proteinExistence type="predicted"/>
<organism evidence="1 2">
    <name type="scientific">Marinobacter lipolyticus SM19</name>
    <dbReference type="NCBI Taxonomy" id="1318628"/>
    <lineage>
        <taxon>Bacteria</taxon>
        <taxon>Pseudomonadati</taxon>
        <taxon>Pseudomonadota</taxon>
        <taxon>Gammaproteobacteria</taxon>
        <taxon>Pseudomonadales</taxon>
        <taxon>Marinobacteraceae</taxon>
        <taxon>Marinobacter</taxon>
    </lineage>
</organism>
<evidence type="ECO:0008006" key="3">
    <source>
        <dbReference type="Google" id="ProtNLM"/>
    </source>
</evidence>
<evidence type="ECO:0000313" key="2">
    <source>
        <dbReference type="Proteomes" id="UP000016540"/>
    </source>
</evidence>
<sequence length="414" mass="47802">MKRPLIPTGIVLGITLILSGALAPNAFPSNAHFPQPWRQDAVVQGRDETYNTERFLHELTFDHLQIPPGVTDNGIRGTGGSVSSRRLYLDFRFRNDFGFNHDRQGFLLDIQRGEDLDGAYQRQLVGFRHNLTDRTELWIQGDVFSDKSESDVYFSARRHLNGNSWIHGSWILPDTYFNDKTDTDDEFIRKPQSFFLQWYQAHEATHPTLGTTASLTVSPTSEFLSRTENLQVENESLKAALTHRFRQQSWHWHFEISGERTRRQYRLFGVDESASSAFSRDQIKLATRVTDTGRRYHPYLGLYYLDLDEEGYFGRALDDVGFTRRREHTIYGGLSLPLSARTTLTPGLYLSLPDIRQTFAENRDRRHHSFTGKLALPFKTIISERDHAILTLNPTFYLHKFGFGGGNLQLHWPM</sequence>
<dbReference type="PATRIC" id="fig|1318628.3.peg.1013"/>
<dbReference type="AlphaFoldDB" id="R8B489"/>
<dbReference type="HOGENOM" id="CLU_663577_0_0_6"/>
<reference evidence="1 2" key="1">
    <citation type="journal article" date="2013" name="Genome Announc.">
        <title>Draft Genome Sequence of the Moderately Halophilic Bacterium Marinobacter lipolyticus Strain SM19.</title>
        <authorList>
            <person name="Papke R.T."/>
            <person name="de la Haba R.R."/>
            <person name="Infante-Dominguez C."/>
            <person name="Perez D."/>
            <person name="Sanchez-Porro C."/>
            <person name="Lapierre P."/>
            <person name="Ventosa A."/>
        </authorList>
    </citation>
    <scope>NUCLEOTIDE SEQUENCE [LARGE SCALE GENOMIC DNA]</scope>
    <source>
        <strain evidence="1 2">SM19</strain>
    </source>
</reference>
<gene>
    <name evidence="1" type="ORF">MARLIPOL_05085</name>
</gene>
<keyword evidence="2" id="KW-1185">Reference proteome</keyword>